<reference evidence="1 2" key="2">
    <citation type="submission" date="2019-01" db="EMBL/GenBank/DDBJ databases">
        <title>The decoding of complex shrimp genome reveals the adaptation for benthos swimmer, frequently molting mechanism and breeding impact on genome.</title>
        <authorList>
            <person name="Sun Y."/>
            <person name="Gao Y."/>
            <person name="Yu Y."/>
        </authorList>
    </citation>
    <scope>NUCLEOTIDE SEQUENCE [LARGE SCALE GENOMIC DNA]</scope>
    <source>
        <tissue evidence="1">Muscle</tissue>
    </source>
</reference>
<dbReference type="EMBL" id="QCYY01001308">
    <property type="protein sequence ID" value="ROT78969.1"/>
    <property type="molecule type" value="Genomic_DNA"/>
</dbReference>
<dbReference type="AlphaFoldDB" id="A0A3R7QHE6"/>
<name>A0A3R7QHE6_PENVA</name>
<dbReference type="Proteomes" id="UP000283509">
    <property type="component" value="Unassembled WGS sequence"/>
</dbReference>
<gene>
    <name evidence="1" type="ORF">C7M84_002309</name>
</gene>
<comment type="caution">
    <text evidence="1">The sequence shown here is derived from an EMBL/GenBank/DDBJ whole genome shotgun (WGS) entry which is preliminary data.</text>
</comment>
<organism evidence="1 2">
    <name type="scientific">Penaeus vannamei</name>
    <name type="common">Whiteleg shrimp</name>
    <name type="synonym">Litopenaeus vannamei</name>
    <dbReference type="NCBI Taxonomy" id="6689"/>
    <lineage>
        <taxon>Eukaryota</taxon>
        <taxon>Metazoa</taxon>
        <taxon>Ecdysozoa</taxon>
        <taxon>Arthropoda</taxon>
        <taxon>Crustacea</taxon>
        <taxon>Multicrustacea</taxon>
        <taxon>Malacostraca</taxon>
        <taxon>Eumalacostraca</taxon>
        <taxon>Eucarida</taxon>
        <taxon>Decapoda</taxon>
        <taxon>Dendrobranchiata</taxon>
        <taxon>Penaeoidea</taxon>
        <taxon>Penaeidae</taxon>
        <taxon>Penaeus</taxon>
    </lineage>
</organism>
<keyword evidence="2" id="KW-1185">Reference proteome</keyword>
<dbReference type="OrthoDB" id="10636893at2759"/>
<sequence>MNNKLELAKSLEERCTKGMLQSKVCATHASILDAVRRGDFSLLEKNLCSSLLPLGAQADPLVEAVKSGKLRIVMLLSSAGAPICGLPLVSVSPLQASHMNPNLPAIFPALMRKLRYEAQSVPADPEGADRMRNLIERLADDVESMGDKASWSFTKKSTDGSAGGGGEAREFLCEAAGFGLPLTCQVLALEGLQLHPLPREPNPRSSVYTAIPLPHLPLPRGGFPNAPRGLGIFRVLGPSPFYFQEGYMFRQQGKESSQEEFATVP</sequence>
<proteinExistence type="predicted"/>
<evidence type="ECO:0000313" key="2">
    <source>
        <dbReference type="Proteomes" id="UP000283509"/>
    </source>
</evidence>
<accession>A0A3R7QHE6</accession>
<reference evidence="1 2" key="1">
    <citation type="submission" date="2018-04" db="EMBL/GenBank/DDBJ databases">
        <authorList>
            <person name="Zhang X."/>
            <person name="Yuan J."/>
            <person name="Li F."/>
            <person name="Xiang J."/>
        </authorList>
    </citation>
    <scope>NUCLEOTIDE SEQUENCE [LARGE SCALE GENOMIC DNA]</scope>
    <source>
        <tissue evidence="1">Muscle</tissue>
    </source>
</reference>
<protein>
    <submittedName>
        <fullName evidence="1">Uncharacterized protein</fullName>
    </submittedName>
</protein>
<evidence type="ECO:0000313" key="1">
    <source>
        <dbReference type="EMBL" id="ROT78969.1"/>
    </source>
</evidence>